<dbReference type="Gene3D" id="3.40.50.720">
    <property type="entry name" value="NAD(P)-binding Rossmann-like Domain"/>
    <property type="match status" value="1"/>
</dbReference>
<dbReference type="PANTHER" id="PTHR40459:SF1">
    <property type="entry name" value="CONSERVED HYPOTHETICAL ALANINE AND LEUCINE RICH PROTEIN"/>
    <property type="match status" value="1"/>
</dbReference>
<dbReference type="EMBL" id="CP106679">
    <property type="protein sequence ID" value="UXP32972.1"/>
    <property type="molecule type" value="Genomic_DNA"/>
</dbReference>
<dbReference type="SUPFAM" id="SSF48179">
    <property type="entry name" value="6-phosphogluconate dehydrogenase C-terminal domain-like"/>
    <property type="match status" value="1"/>
</dbReference>
<dbReference type="Pfam" id="PF10728">
    <property type="entry name" value="DUF2520"/>
    <property type="match status" value="1"/>
</dbReference>
<feature type="domain" description="DUF2520" evidence="1">
    <location>
        <begin position="124"/>
        <end position="248"/>
    </location>
</feature>
<dbReference type="Gene3D" id="1.10.1040.20">
    <property type="entry name" value="ProC-like, C-terminal domain"/>
    <property type="match status" value="1"/>
</dbReference>
<evidence type="ECO:0000259" key="1">
    <source>
        <dbReference type="Pfam" id="PF10728"/>
    </source>
</evidence>
<dbReference type="SUPFAM" id="SSF51735">
    <property type="entry name" value="NAD(P)-binding Rossmann-fold domains"/>
    <property type="match status" value="1"/>
</dbReference>
<dbReference type="InterPro" id="IPR037108">
    <property type="entry name" value="TM1727-like_C_sf"/>
</dbReference>
<name>A0ABY6CR47_9BACT</name>
<organism evidence="2 3">
    <name type="scientific">Reichenbachiella agarivorans</name>
    <dbReference type="NCBI Taxonomy" id="2979464"/>
    <lineage>
        <taxon>Bacteria</taxon>
        <taxon>Pseudomonadati</taxon>
        <taxon>Bacteroidota</taxon>
        <taxon>Cytophagia</taxon>
        <taxon>Cytophagales</taxon>
        <taxon>Reichenbachiellaceae</taxon>
        <taxon>Reichenbachiella</taxon>
    </lineage>
</organism>
<proteinExistence type="predicted"/>
<dbReference type="RefSeq" id="WP_262310403.1">
    <property type="nucleotide sequence ID" value="NZ_CP106679.1"/>
</dbReference>
<dbReference type="PANTHER" id="PTHR40459">
    <property type="entry name" value="CONSERVED HYPOTHETICAL ALANINE AND LEUCINE RICH PROTEIN"/>
    <property type="match status" value="1"/>
</dbReference>
<dbReference type="Proteomes" id="UP001065174">
    <property type="component" value="Chromosome"/>
</dbReference>
<reference evidence="2" key="1">
    <citation type="submission" date="2022-09" db="EMBL/GenBank/DDBJ databases">
        <title>Comparative genomics and taxonomic characterization of three novel marine species of genus Reichenbachiella exhibiting antioxidant and polysaccharide degradation activities.</title>
        <authorList>
            <person name="Muhammad N."/>
            <person name="Lee Y.-J."/>
            <person name="Ko J."/>
            <person name="Kim S.-G."/>
        </authorList>
    </citation>
    <scope>NUCLEOTIDE SEQUENCE</scope>
    <source>
        <strain evidence="2">BKB1-1</strain>
    </source>
</reference>
<dbReference type="InterPro" id="IPR018931">
    <property type="entry name" value="DUF2520"/>
</dbReference>
<dbReference type="InterPro" id="IPR036291">
    <property type="entry name" value="NAD(P)-bd_dom_sf"/>
</dbReference>
<protein>
    <submittedName>
        <fullName evidence="2">DUF2520 domain-containing protein</fullName>
    </submittedName>
</protein>
<dbReference type="InterPro" id="IPR008927">
    <property type="entry name" value="6-PGluconate_DH-like_C_sf"/>
</dbReference>
<gene>
    <name evidence="2" type="ORF">N6H18_03255</name>
</gene>
<accession>A0ABY6CR47</accession>
<sequence length="262" mass="28746">MKVTVIGTGKVASNLIHILSDKNLLHTVYGRSQEKIDSAIGLKTNIQSSHSLDFRNNPSSVFLIAVSDRAIKEVASGLLLPPNAIVAHTSGTCTREDLLDPENTGVFYPLQSFTTSLPIDFSSIPILIEGSNEWTEKNLIDLATHLSTSVQVTTAIDRQQLHIAAVFASNFTNRMLHAAEQVLNQASLDISLLRPLVELSISNVFTTGSQQSLTGPAQRQDHATIQNHLEKLDATPELRTLYETLTNYIQASYIKKTATLKR</sequence>
<evidence type="ECO:0000313" key="2">
    <source>
        <dbReference type="EMBL" id="UXP32972.1"/>
    </source>
</evidence>
<evidence type="ECO:0000313" key="3">
    <source>
        <dbReference type="Proteomes" id="UP001065174"/>
    </source>
</evidence>
<keyword evidence="3" id="KW-1185">Reference proteome</keyword>